<accession>V6KJE5</accession>
<protein>
    <submittedName>
        <fullName evidence="2">Uncharacterized protein</fullName>
    </submittedName>
</protein>
<dbReference type="HOGENOM" id="CLU_204712_0_0_11"/>
<name>V6KJE5_STRRC</name>
<sequence length="68" mass="7825">MAHRQLTYEQLRDRLAARLPPEFAALPARMDRAIAQGAEDRTTDTVHRLTSRPPHSLRAVAEQELKHR</sequence>
<comment type="caution">
    <text evidence="2">The sequence shown here is derived from an EMBL/GenBank/DDBJ whole genome shotgun (WGS) entry which is preliminary data.</text>
</comment>
<dbReference type="STRING" id="1352936.M878_21300"/>
<proteinExistence type="predicted"/>
<dbReference type="PATRIC" id="fig|1352936.5.peg.4462"/>
<reference evidence="2 3" key="1">
    <citation type="journal article" date="2014" name="Genome Announc.">
        <title>Draft Genome Sequence of Streptomyces roseochromogenes subsp. oscitans DS 12.976, Producer of the Aminocoumarin Antibiotic Clorobiocin.</title>
        <authorList>
            <person name="Ruckert C."/>
            <person name="Kalinowski J."/>
            <person name="Heide L."/>
            <person name="Apel A.K."/>
        </authorList>
    </citation>
    <scope>NUCLEOTIDE SEQUENCE [LARGE SCALE GENOMIC DNA]</scope>
    <source>
        <strain evidence="2 3">DS 12.976</strain>
    </source>
</reference>
<dbReference type="Gene3D" id="3.90.25.10">
    <property type="entry name" value="UDP-galactose 4-epimerase, domain 1"/>
    <property type="match status" value="1"/>
</dbReference>
<gene>
    <name evidence="2" type="ORF">M878_21300</name>
</gene>
<evidence type="ECO:0000313" key="2">
    <source>
        <dbReference type="EMBL" id="EST29119.1"/>
    </source>
</evidence>
<dbReference type="EMBL" id="AWQX01000184">
    <property type="protein sequence ID" value="EST29119.1"/>
    <property type="molecule type" value="Genomic_DNA"/>
</dbReference>
<evidence type="ECO:0000313" key="3">
    <source>
        <dbReference type="Proteomes" id="UP000017984"/>
    </source>
</evidence>
<evidence type="ECO:0000256" key="1">
    <source>
        <dbReference type="SAM" id="MobiDB-lite"/>
    </source>
</evidence>
<feature type="compositionally biased region" description="Basic and acidic residues" evidence="1">
    <location>
        <begin position="38"/>
        <end position="47"/>
    </location>
</feature>
<feature type="region of interest" description="Disordered" evidence="1">
    <location>
        <begin position="37"/>
        <end position="68"/>
    </location>
</feature>
<dbReference type="AlphaFoldDB" id="V6KJE5"/>
<dbReference type="Proteomes" id="UP000017984">
    <property type="component" value="Chromosome"/>
</dbReference>
<organism evidence="2 3">
    <name type="scientific">Streptomyces roseochromogenus subsp. oscitans DS 12.976</name>
    <dbReference type="NCBI Taxonomy" id="1352936"/>
    <lineage>
        <taxon>Bacteria</taxon>
        <taxon>Bacillati</taxon>
        <taxon>Actinomycetota</taxon>
        <taxon>Actinomycetes</taxon>
        <taxon>Kitasatosporales</taxon>
        <taxon>Streptomycetaceae</taxon>
        <taxon>Streptomyces</taxon>
    </lineage>
</organism>
<keyword evidence="3" id="KW-1185">Reference proteome</keyword>